<keyword evidence="5" id="KW-0998">Cell outer membrane</keyword>
<dbReference type="OrthoDB" id="8562138at2"/>
<dbReference type="EMBL" id="CP016181">
    <property type="protein sequence ID" value="AWX99863.1"/>
    <property type="molecule type" value="Genomic_DNA"/>
</dbReference>
<organism evidence="7 8">
    <name type="scientific">Marinomonas primoryensis</name>
    <dbReference type="NCBI Taxonomy" id="178399"/>
    <lineage>
        <taxon>Bacteria</taxon>
        <taxon>Pseudomonadati</taxon>
        <taxon>Pseudomonadota</taxon>
        <taxon>Gammaproteobacteria</taxon>
        <taxon>Oceanospirillales</taxon>
        <taxon>Oceanospirillaceae</taxon>
        <taxon>Marinomonas</taxon>
    </lineage>
</organism>
<sequence length="249" mass="27961">MKNILVKTILLMTTWTSSQVIAVENESNFGLGIGINIAQSIYKGVDVDTTLFPYFVYENNNFYISGEEIGYYYFDYSGLKFGIAVRTGTHGYSSNDSNQLTGMDDRDRALEFGFKARYNTILGNLFSNTFVDSGKSHKGFAVDFGWNTDIPLSNKLSLSPELSVSYQNSDFTNYYYGVKTSETKLDRAAYNANAGVVKEIGLNVNYFIDRKQMLIFGASKKTFSTEITKSSIVNGDDALSARIIYIYWL</sequence>
<dbReference type="PANTHER" id="PTHR38776:SF1">
    <property type="entry name" value="MLTA-INTERACTING PROTEIN-RELATED"/>
    <property type="match status" value="1"/>
</dbReference>
<evidence type="ECO:0008006" key="9">
    <source>
        <dbReference type="Google" id="ProtNLM"/>
    </source>
</evidence>
<gene>
    <name evidence="7" type="ORF">A8139_07540</name>
</gene>
<evidence type="ECO:0000256" key="5">
    <source>
        <dbReference type="ARBA" id="ARBA00023237"/>
    </source>
</evidence>
<reference evidence="7 8" key="1">
    <citation type="submission" date="2016-06" db="EMBL/GenBank/DDBJ databases">
        <title>The sequenced genome of the ice-adhering bacterium Marinomonas primoryensis, from Antarctica.</title>
        <authorList>
            <person name="Graham L."/>
            <person name="Vance T.D.R."/>
            <person name="Davies P.L."/>
        </authorList>
    </citation>
    <scope>NUCLEOTIDE SEQUENCE [LARGE SCALE GENOMIC DNA]</scope>
    <source>
        <strain evidence="7 8">AceL</strain>
    </source>
</reference>
<feature type="chain" id="PRO_5016377441" description="Structural protein MipA" evidence="6">
    <location>
        <begin position="23"/>
        <end position="249"/>
    </location>
</feature>
<name>A0A2Z4PS38_9GAMM</name>
<evidence type="ECO:0000256" key="6">
    <source>
        <dbReference type="SAM" id="SignalP"/>
    </source>
</evidence>
<accession>A0A2Z4PS38</accession>
<feature type="signal peptide" evidence="6">
    <location>
        <begin position="1"/>
        <end position="22"/>
    </location>
</feature>
<evidence type="ECO:0000256" key="2">
    <source>
        <dbReference type="ARBA" id="ARBA00005722"/>
    </source>
</evidence>
<dbReference type="InterPro" id="IPR010583">
    <property type="entry name" value="MipA"/>
</dbReference>
<dbReference type="PANTHER" id="PTHR38776">
    <property type="entry name" value="MLTA-INTERACTING PROTEIN-RELATED"/>
    <property type="match status" value="1"/>
</dbReference>
<comment type="similarity">
    <text evidence="2">Belongs to the MipA/OmpV family.</text>
</comment>
<dbReference type="Pfam" id="PF06629">
    <property type="entry name" value="MipA"/>
    <property type="match status" value="1"/>
</dbReference>
<evidence type="ECO:0000313" key="8">
    <source>
        <dbReference type="Proteomes" id="UP000249898"/>
    </source>
</evidence>
<evidence type="ECO:0000256" key="3">
    <source>
        <dbReference type="ARBA" id="ARBA00022729"/>
    </source>
</evidence>
<dbReference type="Proteomes" id="UP000249898">
    <property type="component" value="Chromosome"/>
</dbReference>
<dbReference type="GO" id="GO:0009279">
    <property type="term" value="C:cell outer membrane"/>
    <property type="evidence" value="ECO:0007669"/>
    <property type="project" value="UniProtKB-SubCell"/>
</dbReference>
<evidence type="ECO:0000256" key="4">
    <source>
        <dbReference type="ARBA" id="ARBA00023136"/>
    </source>
</evidence>
<evidence type="ECO:0000256" key="1">
    <source>
        <dbReference type="ARBA" id="ARBA00004442"/>
    </source>
</evidence>
<proteinExistence type="inferred from homology"/>
<protein>
    <recommendedName>
        <fullName evidence="9">Structural protein MipA</fullName>
    </recommendedName>
</protein>
<keyword evidence="3 6" id="KW-0732">Signal</keyword>
<evidence type="ECO:0000313" key="7">
    <source>
        <dbReference type="EMBL" id="AWX99863.1"/>
    </source>
</evidence>
<dbReference type="AlphaFoldDB" id="A0A2Z4PS38"/>
<comment type="subcellular location">
    <subcellularLocation>
        <location evidence="1">Cell outer membrane</location>
    </subcellularLocation>
</comment>
<dbReference type="RefSeq" id="WP_112137006.1">
    <property type="nucleotide sequence ID" value="NZ_CP016181.1"/>
</dbReference>
<keyword evidence="4" id="KW-0472">Membrane</keyword>